<accession>A0A4P7NSD2</accession>
<organism evidence="1 2">
    <name type="scientific">Pyricularia oryzae</name>
    <name type="common">Rice blast fungus</name>
    <name type="synonym">Magnaporthe oryzae</name>
    <dbReference type="NCBI Taxonomy" id="318829"/>
    <lineage>
        <taxon>Eukaryota</taxon>
        <taxon>Fungi</taxon>
        <taxon>Dikarya</taxon>
        <taxon>Ascomycota</taxon>
        <taxon>Pezizomycotina</taxon>
        <taxon>Sordariomycetes</taxon>
        <taxon>Sordariomycetidae</taxon>
        <taxon>Magnaporthales</taxon>
        <taxon>Pyriculariaceae</taxon>
        <taxon>Pyricularia</taxon>
    </lineage>
</organism>
<reference evidence="1 2" key="1">
    <citation type="journal article" date="2019" name="Mol. Biol. Evol.">
        <title>Blast fungal genomes show frequent chromosomal changes, gene gains and losses, and effector gene turnover.</title>
        <authorList>
            <person name="Gomez Luciano L.B."/>
            <person name="Jason Tsai I."/>
            <person name="Chuma I."/>
            <person name="Tosa Y."/>
            <person name="Chen Y.H."/>
            <person name="Li J.Y."/>
            <person name="Li M.Y."/>
            <person name="Jade Lu M.Y."/>
            <person name="Nakayashiki H."/>
            <person name="Li W.H."/>
        </authorList>
    </citation>
    <scope>NUCLEOTIDE SEQUENCE [LARGE SCALE GENOMIC DNA]</scope>
    <source>
        <strain evidence="1">MZ5-1-6</strain>
    </source>
</reference>
<dbReference type="EMBL" id="CP034209">
    <property type="protein sequence ID" value="QBZ65260.1"/>
    <property type="molecule type" value="Genomic_DNA"/>
</dbReference>
<gene>
    <name evidence="1" type="ORF">PoMZ_06967</name>
</gene>
<name>A0A4P7NSD2_PYROR</name>
<dbReference type="AlphaFoldDB" id="A0A4P7NSD2"/>
<sequence length="101" mass="11983">MHSLTSAGFSVPDLPGIRHVVDDFLLWLVLHRVIFNFRIWHILDDLNYIIYDYSNSDKRSLIARFDEAAYMSVSLENQDRRTFKTLYTTTGDRKLRLSMRL</sequence>
<protein>
    <submittedName>
        <fullName evidence="1">Uncharacterized protein</fullName>
    </submittedName>
</protein>
<evidence type="ECO:0000313" key="2">
    <source>
        <dbReference type="Proteomes" id="UP000294847"/>
    </source>
</evidence>
<dbReference type="Proteomes" id="UP000294847">
    <property type="component" value="Chromosome 6"/>
</dbReference>
<evidence type="ECO:0000313" key="1">
    <source>
        <dbReference type="EMBL" id="QBZ65260.1"/>
    </source>
</evidence>
<proteinExistence type="predicted"/>